<sequence length="676" mass="75279">MEEVPGIPHTIPPLVTYPEEKVRASLPPAEWQACLDLWLFSLEFRLRLPDEQFAKLEHSRAASGLDYLKSYVDNHPSPTLVTTSSKEAQVQRRTYLLLKRLLLSTQAIPHLGASSIVDYVIAGSAVFQDLADWPRFVGALTAKYPKQASEGFDKWKASAMKQLDMMKSTARAQEILRCVNALLKVYAEAGVRLMTGSDYLETLIEVYRRHAASAEDQAMQQVLTEHLYLCLRNLMSDKTRHPSLLLDQLYILRSDSNKPGVKTTENRTILAALLCTTSFLRHLAGDAAVVDSKRGADMLDALMTHREQTKHLFPAPVPHRRKAAKGKGKVDAAEELHIHQTSQVSQIHELFPDLPNGYILRLLDHFNDDVEQVTAALLEPASLPGDLQEPSAFTDTPIPQPDLAPRSTPPPLPQRKNVFDNDDFDKFKVSSKQLHKGRRDIKINEPETMEEHSRSKAAIMAALSRFDADDDERDDTYDAADVGGSVDQSVDTDSRPRAEPTLEQSPHEEVLYRAWKDDSSLFARDSKTRISNVRQDLKRQTGMSDEQIEGWAIMLGRDPALQRKMQQKYSVVNTFMGNQKGLEPTRWQQNTSGENSMDEAEGQSSDTANSSGRGGRPFGNRGRGRGTPTFVTPSSGSQQGARSRGRGRGGGRPNHNRREGRARKMGRGMAGAPAGT</sequence>
<accession>W2RQY3</accession>
<name>W2RQY3_CYPE1</name>
<dbReference type="AlphaFoldDB" id="W2RQY3"/>
<evidence type="ECO:0000256" key="1">
    <source>
        <dbReference type="SAM" id="MobiDB-lite"/>
    </source>
</evidence>
<dbReference type="InterPro" id="IPR009060">
    <property type="entry name" value="UBA-like_sf"/>
</dbReference>
<dbReference type="CDD" id="cd14364">
    <property type="entry name" value="CUE_ASCC2"/>
    <property type="match status" value="1"/>
</dbReference>
<dbReference type="GeneID" id="19975096"/>
<dbReference type="VEuPathDB" id="FungiDB:HMPREF1541_07757"/>
<feature type="compositionally biased region" description="Low complexity" evidence="1">
    <location>
        <begin position="626"/>
        <end position="642"/>
    </location>
</feature>
<gene>
    <name evidence="3" type="ORF">HMPREF1541_07757</name>
</gene>
<dbReference type="HOGENOM" id="CLU_026590_0_0_1"/>
<feature type="compositionally biased region" description="Acidic residues" evidence="1">
    <location>
        <begin position="469"/>
        <end position="478"/>
    </location>
</feature>
<keyword evidence="4" id="KW-1185">Reference proteome</keyword>
<evidence type="ECO:0000313" key="4">
    <source>
        <dbReference type="Proteomes" id="UP000030752"/>
    </source>
</evidence>
<evidence type="ECO:0000259" key="2">
    <source>
        <dbReference type="PROSITE" id="PS51140"/>
    </source>
</evidence>
<feature type="region of interest" description="Disordered" evidence="1">
    <location>
        <begin position="580"/>
        <end position="676"/>
    </location>
</feature>
<dbReference type="OrthoDB" id="5577209at2759"/>
<dbReference type="eggNOG" id="ENOG502RV3A">
    <property type="taxonomic scope" value="Eukaryota"/>
</dbReference>
<dbReference type="RefSeq" id="XP_008720302.1">
    <property type="nucleotide sequence ID" value="XM_008722080.1"/>
</dbReference>
<feature type="region of interest" description="Disordered" evidence="1">
    <location>
        <begin position="469"/>
        <end position="506"/>
    </location>
</feature>
<feature type="compositionally biased region" description="Pro residues" evidence="1">
    <location>
        <begin position="398"/>
        <end position="413"/>
    </location>
</feature>
<dbReference type="Proteomes" id="UP000030752">
    <property type="component" value="Unassembled WGS sequence"/>
</dbReference>
<dbReference type="PANTHER" id="PTHR21494:SF0">
    <property type="entry name" value="ACTIVATING SIGNAL COINTEGRATOR 1 COMPLEX SUBUNIT 2"/>
    <property type="match status" value="1"/>
</dbReference>
<dbReference type="SUPFAM" id="SSF46934">
    <property type="entry name" value="UBA-like"/>
    <property type="match status" value="1"/>
</dbReference>
<feature type="region of interest" description="Disordered" evidence="1">
    <location>
        <begin position="383"/>
        <end position="423"/>
    </location>
</feature>
<dbReference type="PROSITE" id="PS51140">
    <property type="entry name" value="CUE"/>
    <property type="match status" value="1"/>
</dbReference>
<reference evidence="3 4" key="1">
    <citation type="submission" date="2013-03" db="EMBL/GenBank/DDBJ databases">
        <title>The Genome Sequence of Phialophora europaea CBS 101466.</title>
        <authorList>
            <consortium name="The Broad Institute Genomics Platform"/>
            <person name="Cuomo C."/>
            <person name="de Hoog S."/>
            <person name="Gorbushina A."/>
            <person name="Walker B."/>
            <person name="Young S.K."/>
            <person name="Zeng Q."/>
            <person name="Gargeya S."/>
            <person name="Fitzgerald M."/>
            <person name="Haas B."/>
            <person name="Abouelleil A."/>
            <person name="Allen A.W."/>
            <person name="Alvarado L."/>
            <person name="Arachchi H.M."/>
            <person name="Berlin A.M."/>
            <person name="Chapman S.B."/>
            <person name="Gainer-Dewar J."/>
            <person name="Goldberg J."/>
            <person name="Griggs A."/>
            <person name="Gujja S."/>
            <person name="Hansen M."/>
            <person name="Howarth C."/>
            <person name="Imamovic A."/>
            <person name="Ireland A."/>
            <person name="Larimer J."/>
            <person name="McCowan C."/>
            <person name="Murphy C."/>
            <person name="Pearson M."/>
            <person name="Poon T.W."/>
            <person name="Priest M."/>
            <person name="Roberts A."/>
            <person name="Saif S."/>
            <person name="Shea T."/>
            <person name="Sisk P."/>
            <person name="Sykes S."/>
            <person name="Wortman J."/>
            <person name="Nusbaum C."/>
            <person name="Birren B."/>
        </authorList>
    </citation>
    <scope>NUCLEOTIDE SEQUENCE [LARGE SCALE GENOMIC DNA]</scope>
    <source>
        <strain evidence="3 4">CBS 101466</strain>
    </source>
</reference>
<dbReference type="GO" id="GO:0043130">
    <property type="term" value="F:ubiquitin binding"/>
    <property type="evidence" value="ECO:0007669"/>
    <property type="project" value="InterPro"/>
</dbReference>
<dbReference type="InterPro" id="IPR052586">
    <property type="entry name" value="ASCC2"/>
</dbReference>
<feature type="compositionally biased region" description="Basic and acidic residues" evidence="1">
    <location>
        <begin position="492"/>
        <end position="506"/>
    </location>
</feature>
<protein>
    <recommendedName>
        <fullName evidence="2">CUE domain-containing protein</fullName>
    </recommendedName>
</protein>
<organism evidence="3 4">
    <name type="scientific">Cyphellophora europaea (strain CBS 101466)</name>
    <name type="common">Phialophora europaea</name>
    <dbReference type="NCBI Taxonomy" id="1220924"/>
    <lineage>
        <taxon>Eukaryota</taxon>
        <taxon>Fungi</taxon>
        <taxon>Dikarya</taxon>
        <taxon>Ascomycota</taxon>
        <taxon>Pezizomycotina</taxon>
        <taxon>Eurotiomycetes</taxon>
        <taxon>Chaetothyriomycetidae</taxon>
        <taxon>Chaetothyriales</taxon>
        <taxon>Cyphellophoraceae</taxon>
        <taxon>Cyphellophora</taxon>
    </lineage>
</organism>
<dbReference type="Pfam" id="PF02845">
    <property type="entry name" value="CUE"/>
    <property type="match status" value="1"/>
</dbReference>
<proteinExistence type="predicted"/>
<feature type="compositionally biased region" description="Basic residues" evidence="1">
    <location>
        <begin position="643"/>
        <end position="666"/>
    </location>
</feature>
<feature type="compositionally biased region" description="Polar residues" evidence="1">
    <location>
        <begin position="586"/>
        <end position="595"/>
    </location>
</feature>
<dbReference type="EMBL" id="KB822723">
    <property type="protein sequence ID" value="ETN38133.1"/>
    <property type="molecule type" value="Genomic_DNA"/>
</dbReference>
<dbReference type="InParanoid" id="W2RQY3"/>
<feature type="domain" description="CUE" evidence="2">
    <location>
        <begin position="339"/>
        <end position="383"/>
    </location>
</feature>
<dbReference type="Gene3D" id="1.10.8.10">
    <property type="entry name" value="DNA helicase RuvA subunit, C-terminal domain"/>
    <property type="match status" value="1"/>
</dbReference>
<dbReference type="InterPro" id="IPR003892">
    <property type="entry name" value="CUE"/>
</dbReference>
<dbReference type="InterPro" id="IPR041800">
    <property type="entry name" value="ASCC2_CUE"/>
</dbReference>
<evidence type="ECO:0000313" key="3">
    <source>
        <dbReference type="EMBL" id="ETN38133.1"/>
    </source>
</evidence>
<dbReference type="PANTHER" id="PTHR21494">
    <property type="entry name" value="ACTIVATING SIGNAL COINTEGRATOR 1 COMPLEX SUBUNIT 2 ASC-1 COMPLEX SUBUNIT P100"/>
    <property type="match status" value="1"/>
</dbReference>